<evidence type="ECO:0000256" key="1">
    <source>
        <dbReference type="SAM" id="MobiDB-lite"/>
    </source>
</evidence>
<feature type="non-terminal residue" evidence="2">
    <location>
        <position position="1"/>
    </location>
</feature>
<name>V3ZY09_LOTGI</name>
<feature type="region of interest" description="Disordered" evidence="1">
    <location>
        <begin position="1"/>
        <end position="31"/>
    </location>
</feature>
<sequence>IKRKGLNMRYKKHHKDSESTEEESPTKKPKVTVNKLVKPKVEKDVKVKRPRKKKVTRTTLKAEFIEEPDINGSLKIKEEISIEYQPVMSEVKQEPSKSNFDSSTSQSDASEILTNHLVEKLSRVKAKLEGEKKKGRQPVKQTKKSISKLMRRR</sequence>
<feature type="compositionally biased region" description="Basic residues" evidence="1">
    <location>
        <begin position="133"/>
        <end position="153"/>
    </location>
</feature>
<evidence type="ECO:0000313" key="2">
    <source>
        <dbReference type="EMBL" id="ESO87520.1"/>
    </source>
</evidence>
<keyword evidence="3" id="KW-1185">Reference proteome</keyword>
<dbReference type="KEGG" id="lgi:LOTGIDRAFT_166401"/>
<dbReference type="HOGENOM" id="CLU_1717799_0_0_1"/>
<evidence type="ECO:0000313" key="3">
    <source>
        <dbReference type="Proteomes" id="UP000030746"/>
    </source>
</evidence>
<dbReference type="EMBL" id="KB202883">
    <property type="protein sequence ID" value="ESO87520.1"/>
    <property type="molecule type" value="Genomic_DNA"/>
</dbReference>
<gene>
    <name evidence="2" type="ORF">LOTGIDRAFT_166401</name>
</gene>
<dbReference type="CTD" id="20240321"/>
<dbReference type="AlphaFoldDB" id="V3ZY09"/>
<protein>
    <submittedName>
        <fullName evidence="2">Uncharacterized protein</fullName>
    </submittedName>
</protein>
<dbReference type="GeneID" id="20240321"/>
<feature type="region of interest" description="Disordered" evidence="1">
    <location>
        <begin position="89"/>
        <end position="153"/>
    </location>
</feature>
<feature type="compositionally biased region" description="Polar residues" evidence="1">
    <location>
        <begin position="96"/>
        <end position="113"/>
    </location>
</feature>
<accession>V3ZY09</accession>
<dbReference type="RefSeq" id="XP_009061717.1">
    <property type="nucleotide sequence ID" value="XM_009063469.1"/>
</dbReference>
<dbReference type="Proteomes" id="UP000030746">
    <property type="component" value="Unassembled WGS sequence"/>
</dbReference>
<reference evidence="2 3" key="1">
    <citation type="journal article" date="2013" name="Nature">
        <title>Insights into bilaterian evolution from three spiralian genomes.</title>
        <authorList>
            <person name="Simakov O."/>
            <person name="Marletaz F."/>
            <person name="Cho S.J."/>
            <person name="Edsinger-Gonzales E."/>
            <person name="Havlak P."/>
            <person name="Hellsten U."/>
            <person name="Kuo D.H."/>
            <person name="Larsson T."/>
            <person name="Lv J."/>
            <person name="Arendt D."/>
            <person name="Savage R."/>
            <person name="Osoegawa K."/>
            <person name="de Jong P."/>
            <person name="Grimwood J."/>
            <person name="Chapman J.A."/>
            <person name="Shapiro H."/>
            <person name="Aerts A."/>
            <person name="Otillar R.P."/>
            <person name="Terry A.Y."/>
            <person name="Boore J.L."/>
            <person name="Grigoriev I.V."/>
            <person name="Lindberg D.R."/>
            <person name="Seaver E.C."/>
            <person name="Weisblat D.A."/>
            <person name="Putnam N.H."/>
            <person name="Rokhsar D.S."/>
        </authorList>
    </citation>
    <scope>NUCLEOTIDE SEQUENCE [LARGE SCALE GENOMIC DNA]</scope>
</reference>
<feature type="compositionally biased region" description="Basic residues" evidence="1">
    <location>
        <begin position="1"/>
        <end position="14"/>
    </location>
</feature>
<proteinExistence type="predicted"/>
<feature type="compositionally biased region" description="Basic and acidic residues" evidence="1">
    <location>
        <begin position="117"/>
        <end position="132"/>
    </location>
</feature>
<organism evidence="2 3">
    <name type="scientific">Lottia gigantea</name>
    <name type="common">Giant owl limpet</name>
    <dbReference type="NCBI Taxonomy" id="225164"/>
    <lineage>
        <taxon>Eukaryota</taxon>
        <taxon>Metazoa</taxon>
        <taxon>Spiralia</taxon>
        <taxon>Lophotrochozoa</taxon>
        <taxon>Mollusca</taxon>
        <taxon>Gastropoda</taxon>
        <taxon>Patellogastropoda</taxon>
        <taxon>Lottioidea</taxon>
        <taxon>Lottiidae</taxon>
        <taxon>Lottia</taxon>
    </lineage>
</organism>